<accession>A0A6J6BFQ8</accession>
<dbReference type="Gene3D" id="3.40.630.40">
    <property type="entry name" value="Zn-dependent exopeptidases"/>
    <property type="match status" value="1"/>
</dbReference>
<reference evidence="2" key="1">
    <citation type="submission" date="2020-05" db="EMBL/GenBank/DDBJ databases">
        <authorList>
            <person name="Chiriac C."/>
            <person name="Salcher M."/>
            <person name="Ghai R."/>
            <person name="Kavagutti S V."/>
        </authorList>
    </citation>
    <scope>NUCLEOTIDE SEQUENCE</scope>
</reference>
<dbReference type="InterPro" id="IPR002477">
    <property type="entry name" value="Peptidoglycan-bd-like"/>
</dbReference>
<evidence type="ECO:0000313" key="2">
    <source>
        <dbReference type="EMBL" id="CAB4537776.1"/>
    </source>
</evidence>
<proteinExistence type="predicted"/>
<dbReference type="InterPro" id="IPR036365">
    <property type="entry name" value="PGBD-like_sf"/>
</dbReference>
<evidence type="ECO:0000259" key="1">
    <source>
        <dbReference type="Pfam" id="PF01471"/>
    </source>
</evidence>
<organism evidence="2">
    <name type="scientific">freshwater metagenome</name>
    <dbReference type="NCBI Taxonomy" id="449393"/>
    <lineage>
        <taxon>unclassified sequences</taxon>
        <taxon>metagenomes</taxon>
        <taxon>ecological metagenomes</taxon>
    </lineage>
</organism>
<feature type="domain" description="Peptidoglycan binding-like" evidence="1">
    <location>
        <begin position="3"/>
        <end position="59"/>
    </location>
</feature>
<dbReference type="Pfam" id="PF01471">
    <property type="entry name" value="PG_binding_1"/>
    <property type="match status" value="1"/>
</dbReference>
<dbReference type="InterPro" id="IPR036366">
    <property type="entry name" value="PGBDSf"/>
</dbReference>
<gene>
    <name evidence="2" type="ORF">UFOPK1358_00846</name>
    <name evidence="3" type="ORF">UFOPK2766_00169</name>
</gene>
<evidence type="ECO:0000313" key="3">
    <source>
        <dbReference type="EMBL" id="CAB4728751.1"/>
    </source>
</evidence>
<sequence length="238" mass="25499">MMRGDDVSELQLRLGALGFDAGRVDGIFGSLTQQAIADFQRNAGLVSDKVCGPETVDSLVRLEGRGGTATVTGVRERDRLRRRLLNLTDLRVALGSLGQIHPVLSGFAAGLQGSGMSTLLLDDEDWSVQAEAVNSFSADLFLGFDISDRAQAEASYFSVPGYESDAGRRFAELIIKELPAAPGWGVGTVQGMRFQILRETRPPAVLLRLGPATVLESSQALVIASLHRAIEAWATDPC</sequence>
<name>A0A6J6BFQ8_9ZZZZ</name>
<dbReference type="SUPFAM" id="SSF53187">
    <property type="entry name" value="Zn-dependent exopeptidases"/>
    <property type="match status" value="1"/>
</dbReference>
<dbReference type="AlphaFoldDB" id="A0A6J6BFQ8"/>
<protein>
    <submittedName>
        <fullName evidence="2">Unannotated protein</fullName>
    </submittedName>
</protein>
<dbReference type="EMBL" id="CAEZSF010000067">
    <property type="protein sequence ID" value="CAB4537776.1"/>
    <property type="molecule type" value="Genomic_DNA"/>
</dbReference>
<dbReference type="Gene3D" id="1.10.101.10">
    <property type="entry name" value="PGBD-like superfamily/PGBD"/>
    <property type="match status" value="1"/>
</dbReference>
<dbReference type="EMBL" id="CAEZYU010000004">
    <property type="protein sequence ID" value="CAB4728751.1"/>
    <property type="molecule type" value="Genomic_DNA"/>
</dbReference>
<dbReference type="SUPFAM" id="SSF47090">
    <property type="entry name" value="PGBD-like"/>
    <property type="match status" value="1"/>
</dbReference>